<reference evidence="2" key="1">
    <citation type="journal article" date="2020" name="Stud. Mycol.">
        <title>101 Dothideomycetes genomes: a test case for predicting lifestyles and emergence of pathogens.</title>
        <authorList>
            <person name="Haridas S."/>
            <person name="Albert R."/>
            <person name="Binder M."/>
            <person name="Bloem J."/>
            <person name="Labutti K."/>
            <person name="Salamov A."/>
            <person name="Andreopoulos B."/>
            <person name="Baker S."/>
            <person name="Barry K."/>
            <person name="Bills G."/>
            <person name="Bluhm B."/>
            <person name="Cannon C."/>
            <person name="Castanera R."/>
            <person name="Culley D."/>
            <person name="Daum C."/>
            <person name="Ezra D."/>
            <person name="Gonzalez J."/>
            <person name="Henrissat B."/>
            <person name="Kuo A."/>
            <person name="Liang C."/>
            <person name="Lipzen A."/>
            <person name="Lutzoni F."/>
            <person name="Magnuson J."/>
            <person name="Mondo S."/>
            <person name="Nolan M."/>
            <person name="Ohm R."/>
            <person name="Pangilinan J."/>
            <person name="Park H.-J."/>
            <person name="Ramirez L."/>
            <person name="Alfaro M."/>
            <person name="Sun H."/>
            <person name="Tritt A."/>
            <person name="Yoshinaga Y."/>
            <person name="Zwiers L.-H."/>
            <person name="Turgeon B."/>
            <person name="Goodwin S."/>
            <person name="Spatafora J."/>
            <person name="Crous P."/>
            <person name="Grigoriev I."/>
        </authorList>
    </citation>
    <scope>NUCLEOTIDE SEQUENCE</scope>
    <source>
        <strain evidence="2">CBS 473.64</strain>
    </source>
</reference>
<keyword evidence="3" id="KW-1185">Reference proteome</keyword>
<organism evidence="2 3">
    <name type="scientific">Massarina eburnea CBS 473.64</name>
    <dbReference type="NCBI Taxonomy" id="1395130"/>
    <lineage>
        <taxon>Eukaryota</taxon>
        <taxon>Fungi</taxon>
        <taxon>Dikarya</taxon>
        <taxon>Ascomycota</taxon>
        <taxon>Pezizomycotina</taxon>
        <taxon>Dothideomycetes</taxon>
        <taxon>Pleosporomycetidae</taxon>
        <taxon>Pleosporales</taxon>
        <taxon>Massarineae</taxon>
        <taxon>Massarinaceae</taxon>
        <taxon>Massarina</taxon>
    </lineage>
</organism>
<accession>A0A6A6RXD7</accession>
<evidence type="ECO:0000313" key="3">
    <source>
        <dbReference type="Proteomes" id="UP000799753"/>
    </source>
</evidence>
<dbReference type="Proteomes" id="UP000799753">
    <property type="component" value="Unassembled WGS sequence"/>
</dbReference>
<dbReference type="EMBL" id="MU006789">
    <property type="protein sequence ID" value="KAF2638624.1"/>
    <property type="molecule type" value="Genomic_DNA"/>
</dbReference>
<gene>
    <name evidence="2" type="ORF">P280DRAFT_471225</name>
</gene>
<name>A0A6A6RXD7_9PLEO</name>
<dbReference type="AlphaFoldDB" id="A0A6A6RXD7"/>
<protein>
    <submittedName>
        <fullName evidence="2">Uncharacterized protein</fullName>
    </submittedName>
</protein>
<feature type="compositionally biased region" description="Polar residues" evidence="1">
    <location>
        <begin position="1"/>
        <end position="15"/>
    </location>
</feature>
<sequence>MHRPKFNNSQRSSFASFKKHKKEEKITKGCPRLQIMISSKATRNPWSWCTVPTFTLSPVYRIPSLSISYQIRPSIHISRLQQLHVDGGAVLIANSFQVYSVSQTLTPAFTFSAAA</sequence>
<evidence type="ECO:0000256" key="1">
    <source>
        <dbReference type="SAM" id="MobiDB-lite"/>
    </source>
</evidence>
<proteinExistence type="predicted"/>
<feature type="region of interest" description="Disordered" evidence="1">
    <location>
        <begin position="1"/>
        <end position="25"/>
    </location>
</feature>
<evidence type="ECO:0000313" key="2">
    <source>
        <dbReference type="EMBL" id="KAF2638624.1"/>
    </source>
</evidence>